<reference evidence="1" key="1">
    <citation type="submission" date="2020-06" db="EMBL/GenBank/DDBJ databases">
        <title>Legume-microbial interactions unlock mineral nutrients during tropical forest succession.</title>
        <authorList>
            <person name="Epihov D.Z."/>
        </authorList>
    </citation>
    <scope>NUCLEOTIDE SEQUENCE [LARGE SCALE GENOMIC DNA]</scope>
    <source>
        <strain evidence="1">Pan2503</strain>
    </source>
</reference>
<sequence length="66" mass="7596">MARHYLYEAANVLLTTVRRPSALKSWGLKLMKRRGPKRARVAVARRLAILLGRIWKDKTHFDAVPA</sequence>
<evidence type="ECO:0000313" key="2">
    <source>
        <dbReference type="Proteomes" id="UP000567293"/>
    </source>
</evidence>
<dbReference type="EMBL" id="JACDQQ010001535">
    <property type="protein sequence ID" value="MBA0086482.1"/>
    <property type="molecule type" value="Genomic_DNA"/>
</dbReference>
<name>A0A7V8NS38_9BACT</name>
<organism evidence="1 2">
    <name type="scientific">Candidatus Acidiferrum panamense</name>
    <dbReference type="NCBI Taxonomy" id="2741543"/>
    <lineage>
        <taxon>Bacteria</taxon>
        <taxon>Pseudomonadati</taxon>
        <taxon>Acidobacteriota</taxon>
        <taxon>Terriglobia</taxon>
        <taxon>Candidatus Acidiferrales</taxon>
        <taxon>Candidatus Acidiferrum</taxon>
    </lineage>
</organism>
<comment type="caution">
    <text evidence="1">The sequence shown here is derived from an EMBL/GenBank/DDBJ whole genome shotgun (WGS) entry which is preliminary data.</text>
</comment>
<proteinExistence type="predicted"/>
<dbReference type="Proteomes" id="UP000567293">
    <property type="component" value="Unassembled WGS sequence"/>
</dbReference>
<evidence type="ECO:0000313" key="1">
    <source>
        <dbReference type="EMBL" id="MBA0086482.1"/>
    </source>
</evidence>
<dbReference type="AlphaFoldDB" id="A0A7V8NS38"/>
<accession>A0A7V8NS38</accession>
<keyword evidence="2" id="KW-1185">Reference proteome</keyword>
<feature type="non-terminal residue" evidence="1">
    <location>
        <position position="1"/>
    </location>
</feature>
<gene>
    <name evidence="1" type="ORF">HRJ53_15995</name>
</gene>
<protein>
    <submittedName>
        <fullName evidence="1">IS110 family transposase</fullName>
    </submittedName>
</protein>